<feature type="compositionally biased region" description="Polar residues" evidence="1">
    <location>
        <begin position="40"/>
        <end position="69"/>
    </location>
</feature>
<dbReference type="GeneID" id="131806345"/>
<feature type="compositionally biased region" description="Polar residues" evidence="1">
    <location>
        <begin position="111"/>
        <end position="125"/>
    </location>
</feature>
<gene>
    <name evidence="3" type="primary">LOC131806345</name>
</gene>
<sequence>MWLNPHDDSIYSLYQGIKDPNLDRHSNKAKSRHFPVNGLGATNQSSSSNDTRNIYNNPYTSSAATSSAMQQQQQQQQQHQQMRHQQLSQHVYKSIAGSTGGSSAGYDYSTPNPTDQQAAGGSNSHHLTDAENAFLNHNNGM</sequence>
<dbReference type="RefSeq" id="XP_058986342.1">
    <property type="nucleotide sequence ID" value="XM_059130359.1"/>
</dbReference>
<protein>
    <submittedName>
        <fullName evidence="3">AF4/FMR2 family member lilli</fullName>
    </submittedName>
</protein>
<feature type="region of interest" description="Disordered" evidence="1">
    <location>
        <begin position="22"/>
        <end position="126"/>
    </location>
</feature>
<keyword evidence="2" id="KW-1185">Reference proteome</keyword>
<evidence type="ECO:0000313" key="2">
    <source>
        <dbReference type="Proteomes" id="UP001652621"/>
    </source>
</evidence>
<accession>A0ABM3VKK3</accession>
<feature type="compositionally biased region" description="Low complexity" evidence="1">
    <location>
        <begin position="70"/>
        <end position="90"/>
    </location>
</feature>
<evidence type="ECO:0000256" key="1">
    <source>
        <dbReference type="SAM" id="MobiDB-lite"/>
    </source>
</evidence>
<proteinExistence type="predicted"/>
<name>A0ABM3VKK3_MUSDO</name>
<reference evidence="3" key="1">
    <citation type="submission" date="2025-08" db="UniProtKB">
        <authorList>
            <consortium name="RefSeq"/>
        </authorList>
    </citation>
    <scope>IDENTIFICATION</scope>
    <source>
        <strain evidence="3">Aabys</strain>
        <tissue evidence="3">Whole body</tissue>
    </source>
</reference>
<organism evidence="2 3">
    <name type="scientific">Musca domestica</name>
    <name type="common">House fly</name>
    <dbReference type="NCBI Taxonomy" id="7370"/>
    <lineage>
        <taxon>Eukaryota</taxon>
        <taxon>Metazoa</taxon>
        <taxon>Ecdysozoa</taxon>
        <taxon>Arthropoda</taxon>
        <taxon>Hexapoda</taxon>
        <taxon>Insecta</taxon>
        <taxon>Pterygota</taxon>
        <taxon>Neoptera</taxon>
        <taxon>Endopterygota</taxon>
        <taxon>Diptera</taxon>
        <taxon>Brachycera</taxon>
        <taxon>Muscomorpha</taxon>
        <taxon>Muscoidea</taxon>
        <taxon>Muscidae</taxon>
        <taxon>Musca</taxon>
    </lineage>
</organism>
<dbReference type="Proteomes" id="UP001652621">
    <property type="component" value="Unplaced"/>
</dbReference>
<evidence type="ECO:0000313" key="3">
    <source>
        <dbReference type="RefSeq" id="XP_058986342.1"/>
    </source>
</evidence>